<name>A0ABQ5LX06_9RHOB</name>
<dbReference type="PANTHER" id="PTHR23427">
    <property type="entry name" value="SURFEIT LOCUS PROTEIN"/>
    <property type="match status" value="1"/>
</dbReference>
<comment type="caution">
    <text evidence="7">The sequence shown here is derived from an EMBL/GenBank/DDBJ whole genome shotgun (WGS) entry which is preliminary data.</text>
</comment>
<keyword evidence="4 6" id="KW-1133">Transmembrane helix</keyword>
<comment type="similarity">
    <text evidence="2 6">Belongs to the SURF1 family.</text>
</comment>
<keyword evidence="3 6" id="KW-0812">Transmembrane</keyword>
<organism evidence="7 8">
    <name type="scientific">Sinisalibacter aestuarii</name>
    <dbReference type="NCBI Taxonomy" id="2949426"/>
    <lineage>
        <taxon>Bacteria</taxon>
        <taxon>Pseudomonadati</taxon>
        <taxon>Pseudomonadota</taxon>
        <taxon>Alphaproteobacteria</taxon>
        <taxon>Rhodobacterales</taxon>
        <taxon>Roseobacteraceae</taxon>
        <taxon>Sinisalibacter</taxon>
    </lineage>
</organism>
<proteinExistence type="inferred from homology"/>
<sequence length="222" mass="24307">MARQIIAALLLVAGFAVFVGLGIWQLQRLEWKQGIIAEIEAQIAAAPGPLPAAPDPEADKYRPVEIAGAFGPQELLVLVSSRDYGPGFRVIAPFITGEGRRIMVDRGFIPTEAREAARSVGQAEIAGNLHWPDERNGSTPEDDVAGNWWYARDVDKMAAVLGAEPVLVIAASQTDPAILPMPVDTSAVFNRHLEYAMTWFLFAATWVVMTGFALWRIRRRNG</sequence>
<keyword evidence="8" id="KW-1185">Reference proteome</keyword>
<evidence type="ECO:0000256" key="4">
    <source>
        <dbReference type="ARBA" id="ARBA00022989"/>
    </source>
</evidence>
<evidence type="ECO:0000256" key="6">
    <source>
        <dbReference type="RuleBase" id="RU363076"/>
    </source>
</evidence>
<dbReference type="InterPro" id="IPR045214">
    <property type="entry name" value="Surf1/Surf4"/>
</dbReference>
<evidence type="ECO:0000313" key="7">
    <source>
        <dbReference type="EMBL" id="GKY89517.1"/>
    </source>
</evidence>
<dbReference type="PROSITE" id="PS50895">
    <property type="entry name" value="SURF1"/>
    <property type="match status" value="1"/>
</dbReference>
<dbReference type="PANTHER" id="PTHR23427:SF2">
    <property type="entry name" value="SURFEIT LOCUS PROTEIN 1"/>
    <property type="match status" value="1"/>
</dbReference>
<evidence type="ECO:0000256" key="1">
    <source>
        <dbReference type="ARBA" id="ARBA00004370"/>
    </source>
</evidence>
<gene>
    <name evidence="7" type="primary">surf-1</name>
    <name evidence="7" type="ORF">STA1M1_33860</name>
</gene>
<dbReference type="RefSeq" id="WP_281843536.1">
    <property type="nucleotide sequence ID" value="NZ_BROH01000012.1"/>
</dbReference>
<dbReference type="InterPro" id="IPR002994">
    <property type="entry name" value="Surf1/Shy1"/>
</dbReference>
<evidence type="ECO:0000313" key="8">
    <source>
        <dbReference type="Proteomes" id="UP001144205"/>
    </source>
</evidence>
<evidence type="ECO:0000256" key="5">
    <source>
        <dbReference type="ARBA" id="ARBA00023136"/>
    </source>
</evidence>
<keyword evidence="5 6" id="KW-0472">Membrane</keyword>
<evidence type="ECO:0000256" key="2">
    <source>
        <dbReference type="ARBA" id="ARBA00007165"/>
    </source>
</evidence>
<comment type="caution">
    <text evidence="6">Lacks conserved residue(s) required for the propagation of feature annotation.</text>
</comment>
<accession>A0ABQ5LX06</accession>
<dbReference type="Pfam" id="PF02104">
    <property type="entry name" value="SURF1"/>
    <property type="match status" value="1"/>
</dbReference>
<protein>
    <recommendedName>
        <fullName evidence="6">SURF1-like protein</fullName>
    </recommendedName>
</protein>
<dbReference type="EMBL" id="BROH01000012">
    <property type="protein sequence ID" value="GKY89517.1"/>
    <property type="molecule type" value="Genomic_DNA"/>
</dbReference>
<keyword evidence="6" id="KW-1003">Cell membrane</keyword>
<feature type="transmembrane region" description="Helical" evidence="6">
    <location>
        <begin position="196"/>
        <end position="215"/>
    </location>
</feature>
<dbReference type="Proteomes" id="UP001144205">
    <property type="component" value="Unassembled WGS sequence"/>
</dbReference>
<dbReference type="CDD" id="cd06662">
    <property type="entry name" value="SURF1"/>
    <property type="match status" value="1"/>
</dbReference>
<reference evidence="7" key="1">
    <citation type="journal article" date="2023" name="Int. J. Syst. Evol. Microbiol.">
        <title>Sinisalibacter aestuarii sp. nov., isolated from estuarine sediment of the Arakawa River.</title>
        <authorList>
            <person name="Arafat S.T."/>
            <person name="Hirano S."/>
            <person name="Sato A."/>
            <person name="Takeuchi K."/>
            <person name="Yasuda T."/>
            <person name="Terahara T."/>
            <person name="Hamada M."/>
            <person name="Kobayashi T."/>
        </authorList>
    </citation>
    <scope>NUCLEOTIDE SEQUENCE</scope>
    <source>
        <strain evidence="7">B-399</strain>
    </source>
</reference>
<evidence type="ECO:0000256" key="3">
    <source>
        <dbReference type="ARBA" id="ARBA00022692"/>
    </source>
</evidence>
<comment type="subcellular location">
    <subcellularLocation>
        <location evidence="6">Cell membrane</location>
        <topology evidence="6">Multi-pass membrane protein</topology>
    </subcellularLocation>
    <subcellularLocation>
        <location evidence="1">Membrane</location>
    </subcellularLocation>
</comment>